<evidence type="ECO:0000313" key="3">
    <source>
        <dbReference type="Proteomes" id="UP001409291"/>
    </source>
</evidence>
<comment type="caution">
    <text evidence="2">The sequence shown here is derived from an EMBL/GenBank/DDBJ whole genome shotgun (WGS) entry which is preliminary data.</text>
</comment>
<dbReference type="RefSeq" id="WP_346582470.1">
    <property type="nucleotide sequence ID" value="NZ_JBDJLH010000001.1"/>
</dbReference>
<evidence type="ECO:0000313" key="2">
    <source>
        <dbReference type="EMBL" id="MEN5379622.1"/>
    </source>
</evidence>
<dbReference type="EMBL" id="JBDJNQ010000011">
    <property type="protein sequence ID" value="MEN5379622.1"/>
    <property type="molecule type" value="Genomic_DNA"/>
</dbReference>
<feature type="domain" description="SnoaL-like" evidence="1">
    <location>
        <begin position="12"/>
        <end position="104"/>
    </location>
</feature>
<protein>
    <submittedName>
        <fullName evidence="2">Nuclear transport factor 2 family protein</fullName>
    </submittedName>
</protein>
<sequence length="125" mass="14424">MDIKTVLLTANKAITEGKYADFLLYCTDHIKWDFVGDRILEGKSAILQYMEETYLEPPIFNIERLNVSGVFLTVTGEITLKNKNGGYDEYYYCDNWEFEDGKMANLKAYVIKKEIPSSPETTNEK</sequence>
<proteinExistence type="predicted"/>
<dbReference type="InterPro" id="IPR032710">
    <property type="entry name" value="NTF2-like_dom_sf"/>
</dbReference>
<name>A0ABV0BYC3_9SPHI</name>
<dbReference type="SUPFAM" id="SSF54427">
    <property type="entry name" value="NTF2-like"/>
    <property type="match status" value="1"/>
</dbReference>
<dbReference type="Proteomes" id="UP001409291">
    <property type="component" value="Unassembled WGS sequence"/>
</dbReference>
<gene>
    <name evidence="2" type="ORF">ABE541_20305</name>
</gene>
<dbReference type="Pfam" id="PF12680">
    <property type="entry name" value="SnoaL_2"/>
    <property type="match status" value="1"/>
</dbReference>
<organism evidence="2 3">
    <name type="scientific">Sphingobacterium kitahiroshimense</name>
    <dbReference type="NCBI Taxonomy" id="470446"/>
    <lineage>
        <taxon>Bacteria</taxon>
        <taxon>Pseudomonadati</taxon>
        <taxon>Bacteroidota</taxon>
        <taxon>Sphingobacteriia</taxon>
        <taxon>Sphingobacteriales</taxon>
        <taxon>Sphingobacteriaceae</taxon>
        <taxon>Sphingobacterium</taxon>
    </lineage>
</organism>
<dbReference type="Gene3D" id="3.10.450.50">
    <property type="match status" value="1"/>
</dbReference>
<keyword evidence="3" id="KW-1185">Reference proteome</keyword>
<reference evidence="2 3" key="1">
    <citation type="submission" date="2024-04" db="EMBL/GenBank/DDBJ databases">
        <title>WGS of bacteria from Torrens River.</title>
        <authorList>
            <person name="Wyrsch E.R."/>
            <person name="Drigo B."/>
        </authorList>
    </citation>
    <scope>NUCLEOTIDE SEQUENCE [LARGE SCALE GENOMIC DNA]</scope>
    <source>
        <strain evidence="2 3">TWI391</strain>
    </source>
</reference>
<dbReference type="InterPro" id="IPR037401">
    <property type="entry name" value="SnoaL-like"/>
</dbReference>
<evidence type="ECO:0000259" key="1">
    <source>
        <dbReference type="Pfam" id="PF12680"/>
    </source>
</evidence>
<accession>A0ABV0BYC3</accession>